<sequence length="159" mass="17120">SLIKGSKSTLIFANTRQVAEAVGSRLKYMNNEQSFGGIGIHHGSLDSNERINIENDFKNRAIKSVIATSSLELGIDIGSVDLVIQYGSPRQTLRLVQRVGRSGHMVGKKSVGVIIASNQIDAIESIAVAENIGEGLIEETKTEMNALDVLMHQVCGLCL</sequence>
<reference evidence="2" key="1">
    <citation type="submission" date="2013-08" db="EMBL/GenBank/DDBJ databases">
        <authorList>
            <person name="Mendez C."/>
            <person name="Richter M."/>
            <person name="Ferrer M."/>
            <person name="Sanchez J."/>
        </authorList>
    </citation>
    <scope>NUCLEOTIDE SEQUENCE</scope>
</reference>
<feature type="non-terminal residue" evidence="2">
    <location>
        <position position="159"/>
    </location>
</feature>
<dbReference type="Pfam" id="PF00271">
    <property type="entry name" value="Helicase_C"/>
    <property type="match status" value="1"/>
</dbReference>
<feature type="domain" description="Helicase C-terminal" evidence="1">
    <location>
        <begin position="1"/>
        <end position="148"/>
    </location>
</feature>
<dbReference type="InterPro" id="IPR027417">
    <property type="entry name" value="P-loop_NTPase"/>
</dbReference>
<gene>
    <name evidence="2" type="ORF">B1A_11038</name>
</gene>
<dbReference type="PANTHER" id="PTHR47962:SF5">
    <property type="entry name" value="ATP-DEPENDENT HELICASE LHR-RELATED"/>
    <property type="match status" value="1"/>
</dbReference>
<evidence type="ECO:0000313" key="2">
    <source>
        <dbReference type="EMBL" id="EQD57928.1"/>
    </source>
</evidence>
<proteinExistence type="predicted"/>
<feature type="non-terminal residue" evidence="2">
    <location>
        <position position="1"/>
    </location>
</feature>
<dbReference type="EMBL" id="AUZX01007872">
    <property type="protein sequence ID" value="EQD57928.1"/>
    <property type="molecule type" value="Genomic_DNA"/>
</dbReference>
<dbReference type="InterPro" id="IPR001650">
    <property type="entry name" value="Helicase_C-like"/>
</dbReference>
<dbReference type="AlphaFoldDB" id="T1AN59"/>
<dbReference type="PROSITE" id="PS51194">
    <property type="entry name" value="HELICASE_CTER"/>
    <property type="match status" value="1"/>
</dbReference>
<keyword evidence="2" id="KW-0067">ATP-binding</keyword>
<keyword evidence="2" id="KW-0347">Helicase</keyword>
<dbReference type="GO" id="GO:0016887">
    <property type="term" value="F:ATP hydrolysis activity"/>
    <property type="evidence" value="ECO:0007669"/>
    <property type="project" value="TreeGrafter"/>
</dbReference>
<dbReference type="SMART" id="SM00490">
    <property type="entry name" value="HELICc"/>
    <property type="match status" value="1"/>
</dbReference>
<evidence type="ECO:0000259" key="1">
    <source>
        <dbReference type="PROSITE" id="PS51194"/>
    </source>
</evidence>
<reference evidence="2" key="2">
    <citation type="journal article" date="2014" name="ISME J.">
        <title>Microbial stratification in low pH oxic and suboxic macroscopic growths along an acid mine drainage.</title>
        <authorList>
            <person name="Mendez-Garcia C."/>
            <person name="Mesa V."/>
            <person name="Sprenger R.R."/>
            <person name="Richter M."/>
            <person name="Diez M.S."/>
            <person name="Solano J."/>
            <person name="Bargiela R."/>
            <person name="Golyshina O.V."/>
            <person name="Manteca A."/>
            <person name="Ramos J.L."/>
            <person name="Gallego J.R."/>
            <person name="Llorente I."/>
            <person name="Martins Dos Santos V.A."/>
            <person name="Jensen O.N."/>
            <person name="Pelaez A.I."/>
            <person name="Sanchez J."/>
            <person name="Ferrer M."/>
        </authorList>
    </citation>
    <scope>NUCLEOTIDE SEQUENCE</scope>
</reference>
<dbReference type="SUPFAM" id="SSF52540">
    <property type="entry name" value="P-loop containing nucleoside triphosphate hydrolases"/>
    <property type="match status" value="1"/>
</dbReference>
<organism evidence="2">
    <name type="scientific">mine drainage metagenome</name>
    <dbReference type="NCBI Taxonomy" id="410659"/>
    <lineage>
        <taxon>unclassified sequences</taxon>
        <taxon>metagenomes</taxon>
        <taxon>ecological metagenomes</taxon>
    </lineage>
</organism>
<dbReference type="Gene3D" id="3.40.50.300">
    <property type="entry name" value="P-loop containing nucleotide triphosphate hydrolases"/>
    <property type="match status" value="1"/>
</dbReference>
<comment type="caution">
    <text evidence="2">The sequence shown here is derived from an EMBL/GenBank/DDBJ whole genome shotgun (WGS) entry which is preliminary data.</text>
</comment>
<keyword evidence="2" id="KW-0378">Hydrolase</keyword>
<dbReference type="GO" id="GO:0003677">
    <property type="term" value="F:DNA binding"/>
    <property type="evidence" value="ECO:0007669"/>
    <property type="project" value="TreeGrafter"/>
</dbReference>
<name>T1AN59_9ZZZZ</name>
<accession>T1AN59</accession>
<dbReference type="GO" id="GO:0004386">
    <property type="term" value="F:helicase activity"/>
    <property type="evidence" value="ECO:0007669"/>
    <property type="project" value="UniProtKB-KW"/>
</dbReference>
<protein>
    <submittedName>
        <fullName evidence="2">ATP dependent DNA helicase</fullName>
    </submittedName>
</protein>
<dbReference type="PANTHER" id="PTHR47962">
    <property type="entry name" value="ATP-DEPENDENT HELICASE LHR-RELATED-RELATED"/>
    <property type="match status" value="1"/>
</dbReference>
<dbReference type="InterPro" id="IPR052511">
    <property type="entry name" value="ATP-dep_Helicase"/>
</dbReference>
<keyword evidence="2" id="KW-0547">Nucleotide-binding</keyword>